<dbReference type="EMBL" id="FOSN01000002">
    <property type="protein sequence ID" value="SFK09023.1"/>
    <property type="molecule type" value="Genomic_DNA"/>
</dbReference>
<gene>
    <name evidence="2" type="ORF">SAMN05444581_10216</name>
</gene>
<evidence type="ECO:0000256" key="1">
    <source>
        <dbReference type="SAM" id="MobiDB-lite"/>
    </source>
</evidence>
<proteinExistence type="predicted"/>
<feature type="region of interest" description="Disordered" evidence="1">
    <location>
        <begin position="30"/>
        <end position="59"/>
    </location>
</feature>
<feature type="compositionally biased region" description="Basic residues" evidence="1">
    <location>
        <begin position="39"/>
        <end position="53"/>
    </location>
</feature>
<evidence type="ECO:0000313" key="3">
    <source>
        <dbReference type="Proteomes" id="UP000198755"/>
    </source>
</evidence>
<reference evidence="2 3" key="1">
    <citation type="submission" date="2016-10" db="EMBL/GenBank/DDBJ databases">
        <authorList>
            <person name="de Groot N.N."/>
        </authorList>
    </citation>
    <scope>NUCLEOTIDE SEQUENCE [LARGE SCALE GENOMIC DNA]</scope>
    <source>
        <strain evidence="2 3">NE2</strain>
    </source>
</reference>
<dbReference type="AlphaFoldDB" id="A0A1I3WPA8"/>
<dbReference type="RefSeq" id="WP_139223488.1">
    <property type="nucleotide sequence ID" value="NZ_FOSN01000002.1"/>
</dbReference>
<sequence length="59" mass="6515">MLPRRSFLSGALARAAISLLILSGASETKAQATLNPHRSLARSRRRRAAKTRQHHPEAK</sequence>
<dbReference type="PROSITE" id="PS51318">
    <property type="entry name" value="TAT"/>
    <property type="match status" value="1"/>
</dbReference>
<keyword evidence="3" id="KW-1185">Reference proteome</keyword>
<organism evidence="2 3">
    <name type="scientific">Methylocapsa palsarum</name>
    <dbReference type="NCBI Taxonomy" id="1612308"/>
    <lineage>
        <taxon>Bacteria</taxon>
        <taxon>Pseudomonadati</taxon>
        <taxon>Pseudomonadota</taxon>
        <taxon>Alphaproteobacteria</taxon>
        <taxon>Hyphomicrobiales</taxon>
        <taxon>Beijerinckiaceae</taxon>
        <taxon>Methylocapsa</taxon>
    </lineage>
</organism>
<evidence type="ECO:0000313" key="2">
    <source>
        <dbReference type="EMBL" id="SFK09023.1"/>
    </source>
</evidence>
<dbReference type="InterPro" id="IPR006311">
    <property type="entry name" value="TAT_signal"/>
</dbReference>
<protein>
    <submittedName>
        <fullName evidence="2">Uncharacterized protein</fullName>
    </submittedName>
</protein>
<accession>A0A1I3WPA8</accession>
<name>A0A1I3WPA8_9HYPH</name>
<dbReference type="Proteomes" id="UP000198755">
    <property type="component" value="Unassembled WGS sequence"/>
</dbReference>